<evidence type="ECO:0000313" key="1">
    <source>
        <dbReference type="EMBL" id="CAK7940969.1"/>
    </source>
</evidence>
<dbReference type="Proteomes" id="UP001162060">
    <property type="component" value="Unassembled WGS sequence"/>
</dbReference>
<comment type="caution">
    <text evidence="1">The sequence shown here is derived from an EMBL/GenBank/DDBJ whole genome shotgun (WGS) entry which is preliminary data.</text>
</comment>
<evidence type="ECO:0000313" key="2">
    <source>
        <dbReference type="Proteomes" id="UP001162060"/>
    </source>
</evidence>
<sequence>MPRLRQQSWGAMSPMDTSIITNPLDEEQQRMLDQAASARRKSEVQTTLLRHSEYTFTPPGVIELIRQASRHTLAT</sequence>
<protein>
    <submittedName>
        <fullName evidence="1">Uncharacterized protein</fullName>
    </submittedName>
</protein>
<dbReference type="AlphaFoldDB" id="A0AAV1V1Y9"/>
<gene>
    <name evidence="1" type="ORF">PM001_LOCUS26119</name>
</gene>
<organism evidence="1 2">
    <name type="scientific">Peronospora matthiolae</name>
    <dbReference type="NCBI Taxonomy" id="2874970"/>
    <lineage>
        <taxon>Eukaryota</taxon>
        <taxon>Sar</taxon>
        <taxon>Stramenopiles</taxon>
        <taxon>Oomycota</taxon>
        <taxon>Peronosporomycetes</taxon>
        <taxon>Peronosporales</taxon>
        <taxon>Peronosporaceae</taxon>
        <taxon>Peronospora</taxon>
    </lineage>
</organism>
<accession>A0AAV1V1Y9</accession>
<dbReference type="EMBL" id="CAKLBY020000259">
    <property type="protein sequence ID" value="CAK7940969.1"/>
    <property type="molecule type" value="Genomic_DNA"/>
</dbReference>
<reference evidence="1" key="1">
    <citation type="submission" date="2024-01" db="EMBL/GenBank/DDBJ databases">
        <authorList>
            <person name="Webb A."/>
        </authorList>
    </citation>
    <scope>NUCLEOTIDE SEQUENCE</scope>
    <source>
        <strain evidence="1">Pm1</strain>
    </source>
</reference>
<proteinExistence type="predicted"/>
<name>A0AAV1V1Y9_9STRA</name>